<organism evidence="1 2">
    <name type="scientific">Entomophthora muscae</name>
    <dbReference type="NCBI Taxonomy" id="34485"/>
    <lineage>
        <taxon>Eukaryota</taxon>
        <taxon>Fungi</taxon>
        <taxon>Fungi incertae sedis</taxon>
        <taxon>Zoopagomycota</taxon>
        <taxon>Entomophthoromycotina</taxon>
        <taxon>Entomophthoromycetes</taxon>
        <taxon>Entomophthorales</taxon>
        <taxon>Entomophthoraceae</taxon>
        <taxon>Entomophthora</taxon>
    </lineage>
</organism>
<evidence type="ECO:0000313" key="2">
    <source>
        <dbReference type="Proteomes" id="UP001165960"/>
    </source>
</evidence>
<comment type="caution">
    <text evidence="1">The sequence shown here is derived from an EMBL/GenBank/DDBJ whole genome shotgun (WGS) entry which is preliminary data.</text>
</comment>
<reference evidence="1" key="1">
    <citation type="submission" date="2022-04" db="EMBL/GenBank/DDBJ databases">
        <title>Genome of the entomopathogenic fungus Entomophthora muscae.</title>
        <authorList>
            <person name="Elya C."/>
            <person name="Lovett B.R."/>
            <person name="Lee E."/>
            <person name="Macias A.M."/>
            <person name="Hajek A.E."/>
            <person name="De Bivort B.L."/>
            <person name="Kasson M.T."/>
            <person name="De Fine Licht H.H."/>
            <person name="Stajich J.E."/>
        </authorList>
    </citation>
    <scope>NUCLEOTIDE SEQUENCE</scope>
    <source>
        <strain evidence="1">Berkeley</strain>
    </source>
</reference>
<evidence type="ECO:0000313" key="1">
    <source>
        <dbReference type="EMBL" id="KAJ9058080.1"/>
    </source>
</evidence>
<sequence>MGILCWCPLKNPDMIENIGSIESGILSVEWSPDEEIFAAYTGEKKLLIMTKDFDVLSENYVHVEEKGEEYYANVGWGKKETQFHGSAGKQAAQTKGPSKFNLSPEDDLKPRLSWRGDGTYLICSAVDSEKEMRVLRVYDREGVLQNTSEPVDQLEHSLAWRPLGNLIASTQRLPHRYQTVFFERNGLRHGEFTLPTDISKVLEMRWNCDSTLLALSVLKKTENGNLPFLQLWNMNNYFWYMKYEIPISTEAVLLSEVLFDPENPLRLSLILSDGTYKAFEFGWINYVSESLSSSSASLAAVVHGPTLFLTPFRYRNIPPPMSGFQIPTEHPILHVAFSGFDEGNTIAALCVDQRVHCFAFAGNFSKAPTLSCTIDLIRVAVKFQVAYRQICFPSESAIYALGHSLDHHQDVLSKFDFSPQTGEITNSKYFLLPEPCIRLALKPFSSLPAVQTNKGEILLARETCDQLEAVSLLTLPEKCEWIQLVSNGPDDKVKVVGLSRRNKLYIDGVLLDSFCTSFSIHNEFVVYSTVDHLARFIPLAAGPEGLAATPEIETYTRNLERGSKIVLSVPHDVSLVLQMPRGNLETVYPRTLLFSSIRESLSKRDYKKAFVLCRKYRIDLNVLFDENPARLMEDIVVFVEQVQDPDFLNLFISSLKEENILASKYPHMTKLPSKAMDSKVNSLCSAIRVVLQGKDSRLYSPSIITTYARQLPPDLEAILRLLKELKDLDPAYAEETLKYAIFLANIDQLFDVALGMYDFELVLMVAQLSQKDPKEYIPFLSELQSLEENYRRFKIDDYLKRYGSALENLAKADRFDECIAYIKKNALYNSGLKIFAGDSTKHNAVMELFGSHLMDNRQYSEAGSAYMSVGNYSQAIVALKKVGEWQRALVCAKRLAFSPDDIIQLVDDVCGYLKHHSRHVEASKLIEVYKKDPEEAVACLLEGHHWEDAIYSCEVFTRTDLLETDVKPAVDAVNGQMTEDIQDMLDQFTKQRHRVHELQNKPPPTIPDTEDPNLDNVDVMSDATSAFTNFTVYTNYSQTTGHSSSQSLGSTKTGKSRRKMERKKNQGKKGSAFEYEYLLGSVSRLVERTNNMHNDLHSLLVALVTLNLLSPAKKLQADFENLLANLEAHLDSIYKVPELPAGLGGLAQHVAPPQVPKPVLSASSKWKLSILSDSE</sequence>
<dbReference type="EMBL" id="QTSX02005744">
    <property type="protein sequence ID" value="KAJ9058080.1"/>
    <property type="molecule type" value="Genomic_DNA"/>
</dbReference>
<proteinExistence type="predicted"/>
<accession>A0ACC2S6X6</accession>
<dbReference type="Proteomes" id="UP001165960">
    <property type="component" value="Unassembled WGS sequence"/>
</dbReference>
<keyword evidence="2" id="KW-1185">Reference proteome</keyword>
<protein>
    <submittedName>
        <fullName evidence="1">Elongator complex protein 1</fullName>
    </submittedName>
</protein>
<gene>
    <name evidence="1" type="primary">ELP1</name>
    <name evidence="1" type="ORF">DSO57_1016076</name>
</gene>
<name>A0ACC2S6X6_9FUNG</name>